<dbReference type="Gene3D" id="3.90.190.20">
    <property type="entry name" value="Mur ligase, C-terminal domain"/>
    <property type="match status" value="1"/>
</dbReference>
<accession>A0A2S7ILZ3</accession>
<keyword evidence="6 7" id="KW-0961">Cell wall biogenesis/degradation</keyword>
<dbReference type="Proteomes" id="UP000239590">
    <property type="component" value="Unassembled WGS sequence"/>
</dbReference>
<evidence type="ECO:0000256" key="8">
    <source>
        <dbReference type="RuleBase" id="RU004135"/>
    </source>
</evidence>
<dbReference type="NCBIfam" id="NF001126">
    <property type="entry name" value="PRK00139.1-4"/>
    <property type="match status" value="1"/>
</dbReference>
<comment type="similarity">
    <text evidence="1 7">Belongs to the MurCDEF family. MurE subfamily.</text>
</comment>
<dbReference type="SUPFAM" id="SSF53244">
    <property type="entry name" value="MurD-like peptide ligases, peptide-binding domain"/>
    <property type="match status" value="1"/>
</dbReference>
<comment type="function">
    <text evidence="7">Catalyzes the addition of meso-diaminopimelic acid to the nucleotide precursor UDP-N-acetylmuramoyl-L-alanyl-D-glutamate (UMAG) in the biosynthesis of bacterial cell-wall peptidoglycan.</text>
</comment>
<dbReference type="Gene3D" id="3.40.1190.10">
    <property type="entry name" value="Mur-like, catalytic domain"/>
    <property type="match status" value="1"/>
</dbReference>
<dbReference type="NCBIfam" id="NF001124">
    <property type="entry name" value="PRK00139.1-2"/>
    <property type="match status" value="1"/>
</dbReference>
<dbReference type="RefSeq" id="WP_104709860.1">
    <property type="nucleotide sequence ID" value="NZ_PTRA01000001.1"/>
</dbReference>
<feature type="short sequence motif" description="Meso-diaminopimelate recognition motif" evidence="7">
    <location>
        <begin position="402"/>
        <end position="405"/>
    </location>
</feature>
<evidence type="ECO:0000313" key="12">
    <source>
        <dbReference type="EMBL" id="PQA58666.1"/>
    </source>
</evidence>
<dbReference type="GO" id="GO:0008360">
    <property type="term" value="P:regulation of cell shape"/>
    <property type="evidence" value="ECO:0007669"/>
    <property type="project" value="UniProtKB-KW"/>
</dbReference>
<dbReference type="GO" id="GO:0071555">
    <property type="term" value="P:cell wall organization"/>
    <property type="evidence" value="ECO:0007669"/>
    <property type="project" value="UniProtKB-KW"/>
</dbReference>
<dbReference type="InterPro" id="IPR036565">
    <property type="entry name" value="Mur-like_cat_sf"/>
</dbReference>
<dbReference type="PANTHER" id="PTHR23135">
    <property type="entry name" value="MUR LIGASE FAMILY MEMBER"/>
    <property type="match status" value="1"/>
</dbReference>
<feature type="binding site" evidence="7">
    <location>
        <position position="455"/>
    </location>
    <ligand>
        <name>meso-2,6-diaminopimelate</name>
        <dbReference type="ChEBI" id="CHEBI:57791"/>
    </ligand>
</feature>
<proteinExistence type="inferred from homology"/>
<dbReference type="NCBIfam" id="TIGR01085">
    <property type="entry name" value="murE"/>
    <property type="match status" value="1"/>
</dbReference>
<dbReference type="PANTHER" id="PTHR23135:SF4">
    <property type="entry name" value="UDP-N-ACETYLMURAMOYL-L-ALANYL-D-GLUTAMATE--2,6-DIAMINOPIMELATE LIGASE MURE HOMOLOG, CHLOROPLASTIC"/>
    <property type="match status" value="1"/>
</dbReference>
<comment type="subcellular location">
    <subcellularLocation>
        <location evidence="7 8">Cytoplasm</location>
    </subcellularLocation>
</comment>
<feature type="binding site" evidence="7">
    <location>
        <begin position="153"/>
        <end position="154"/>
    </location>
    <ligand>
        <name>UDP-N-acetyl-alpha-D-muramoyl-L-alanyl-D-glutamate</name>
        <dbReference type="ChEBI" id="CHEBI:83900"/>
    </ligand>
</feature>
<dbReference type="Pfam" id="PF02875">
    <property type="entry name" value="Mur_ligase_C"/>
    <property type="match status" value="1"/>
</dbReference>
<keyword evidence="3 7" id="KW-0133">Cell shape</keyword>
<evidence type="ECO:0000256" key="2">
    <source>
        <dbReference type="ARBA" id="ARBA00022618"/>
    </source>
</evidence>
<evidence type="ECO:0000256" key="3">
    <source>
        <dbReference type="ARBA" id="ARBA00022960"/>
    </source>
</evidence>
<feature type="binding site" evidence="7">
    <location>
        <position position="188"/>
    </location>
    <ligand>
        <name>UDP-N-acetyl-alpha-D-muramoyl-L-alanyl-D-glutamate</name>
        <dbReference type="ChEBI" id="CHEBI:83900"/>
    </ligand>
</feature>
<dbReference type="GO" id="GO:0008765">
    <property type="term" value="F:UDP-N-acetylmuramoylalanyl-D-glutamate-2,6-diaminopimelate ligase activity"/>
    <property type="evidence" value="ECO:0007669"/>
    <property type="project" value="UniProtKB-UniRule"/>
</dbReference>
<feature type="binding site" evidence="7">
    <location>
        <begin position="402"/>
        <end position="405"/>
    </location>
    <ligand>
        <name>meso-2,6-diaminopimelate</name>
        <dbReference type="ChEBI" id="CHEBI:57791"/>
    </ligand>
</feature>
<evidence type="ECO:0000313" key="13">
    <source>
        <dbReference type="Proteomes" id="UP000239590"/>
    </source>
</evidence>
<comment type="caution">
    <text evidence="12">The sequence shown here is derived from an EMBL/GenBank/DDBJ whole genome shotgun (WGS) entry which is preliminary data.</text>
</comment>
<evidence type="ECO:0000256" key="6">
    <source>
        <dbReference type="ARBA" id="ARBA00023316"/>
    </source>
</evidence>
<dbReference type="InterPro" id="IPR035911">
    <property type="entry name" value="MurE/MurF_N"/>
</dbReference>
<dbReference type="GO" id="GO:0005737">
    <property type="term" value="C:cytoplasm"/>
    <property type="evidence" value="ECO:0007669"/>
    <property type="project" value="UniProtKB-SubCell"/>
</dbReference>
<reference evidence="13" key="1">
    <citation type="submission" date="2018-02" db="EMBL/GenBank/DDBJ databases">
        <title>Genome sequencing of Solimonas sp. HR-BB.</title>
        <authorList>
            <person name="Lee Y."/>
            <person name="Jeon C.O."/>
        </authorList>
    </citation>
    <scope>NUCLEOTIDE SEQUENCE [LARGE SCALE GENOMIC DNA]</scope>
    <source>
        <strain evidence="13">HR-U</strain>
    </source>
</reference>
<feature type="binding site" evidence="7">
    <location>
        <position position="459"/>
    </location>
    <ligand>
        <name>meso-2,6-diaminopimelate</name>
        <dbReference type="ChEBI" id="CHEBI:57791"/>
    </ligand>
</feature>
<feature type="domain" description="Mur ligase N-terminal catalytic" evidence="9">
    <location>
        <begin position="22"/>
        <end position="97"/>
    </location>
</feature>
<gene>
    <name evidence="7" type="primary">murE</name>
    <name evidence="12" type="ORF">C5O19_03105</name>
</gene>
<dbReference type="SUPFAM" id="SSF53623">
    <property type="entry name" value="MurD-like peptide ligases, catalytic domain"/>
    <property type="match status" value="1"/>
</dbReference>
<evidence type="ECO:0000259" key="11">
    <source>
        <dbReference type="Pfam" id="PF08245"/>
    </source>
</evidence>
<comment type="pathway">
    <text evidence="7 8">Cell wall biogenesis; peptidoglycan biosynthesis.</text>
</comment>
<dbReference type="Pfam" id="PF08245">
    <property type="entry name" value="Mur_ligase_M"/>
    <property type="match status" value="1"/>
</dbReference>
<dbReference type="GO" id="GO:0009252">
    <property type="term" value="P:peptidoglycan biosynthetic process"/>
    <property type="evidence" value="ECO:0007669"/>
    <property type="project" value="UniProtKB-UniRule"/>
</dbReference>
<feature type="domain" description="Mur ligase C-terminal" evidence="10">
    <location>
        <begin position="327"/>
        <end position="457"/>
    </location>
</feature>
<feature type="binding site" evidence="7">
    <location>
        <position position="30"/>
    </location>
    <ligand>
        <name>UDP-N-acetyl-alpha-D-muramoyl-L-alanyl-D-glutamate</name>
        <dbReference type="ChEBI" id="CHEBI:83900"/>
    </ligand>
</feature>
<feature type="modified residue" description="N6-carboxylysine" evidence="7">
    <location>
        <position position="220"/>
    </location>
</feature>
<evidence type="ECO:0000259" key="10">
    <source>
        <dbReference type="Pfam" id="PF02875"/>
    </source>
</evidence>
<dbReference type="InterPro" id="IPR004101">
    <property type="entry name" value="Mur_ligase_C"/>
</dbReference>
<dbReference type="InterPro" id="IPR036615">
    <property type="entry name" value="Mur_ligase_C_dom_sf"/>
</dbReference>
<keyword evidence="7" id="KW-0963">Cytoplasm</keyword>
<name>A0A2S7ILZ3_9BACT</name>
<keyword evidence="2 7" id="KW-0132">Cell division</keyword>
<keyword evidence="13" id="KW-1185">Reference proteome</keyword>
<keyword evidence="5 7" id="KW-0131">Cell cycle</keyword>
<comment type="cofactor">
    <cofactor evidence="7">
        <name>Mg(2+)</name>
        <dbReference type="ChEBI" id="CHEBI:18420"/>
    </cofactor>
</comment>
<sequence length="484" mass="52907">MLLKDILYKVSLEAVAGSTDLEISTITFDSRKVVPGTLFVAIPGTQVDGHDFIPKAIELGATAILCERLPETLQEGVTYIQSKDASRAMGFAASNFYGQPSSKLKLVGVTGTNGKTTTVTLLFRLFRALGHRCGLISTVQNQVEDEIIPSTHTTPDSLTLNALLADMLNKGCTHVFMEVSSHAVVQQRIAGVQFAGGIFTNITHDHLDFHKTFDAYIKAKKGFFDQLPKTAFALVNADDPRGRIMVQNTVARRETYSLETGASFKGKLLADSIYGLEMEVDSRQVHFQLIGNFNAYNLLGVYGAAVLMDEDPAEVLTELSALQPPPGRFEQVISPEHIVGIVDYAHTPDALKNVLETIAELRQGNEQIITVVGCGGNRDATKRPEMARIACQFSDHVILTSDNPRNEEPEAILEDMKKGVPNDTPAEVTVLVDRREAIARAVSLAQSKDVILVAGKGHETYQDVKGVKNHFDDREELRAAFQKG</sequence>
<dbReference type="OrthoDB" id="9800958at2"/>
<dbReference type="Pfam" id="PF01225">
    <property type="entry name" value="Mur_ligase"/>
    <property type="match status" value="1"/>
</dbReference>
<feature type="binding site" evidence="7">
    <location>
        <begin position="111"/>
        <end position="117"/>
    </location>
    <ligand>
        <name>ATP</name>
        <dbReference type="ChEBI" id="CHEBI:30616"/>
    </ligand>
</feature>
<dbReference type="InterPro" id="IPR013221">
    <property type="entry name" value="Mur_ligase_cen"/>
</dbReference>
<dbReference type="InterPro" id="IPR000713">
    <property type="entry name" value="Mur_ligase_N"/>
</dbReference>
<dbReference type="GO" id="GO:0000287">
    <property type="term" value="F:magnesium ion binding"/>
    <property type="evidence" value="ECO:0007669"/>
    <property type="project" value="UniProtKB-UniRule"/>
</dbReference>
<organism evidence="12 13">
    <name type="scientific">Siphonobacter curvatus</name>
    <dbReference type="NCBI Taxonomy" id="2094562"/>
    <lineage>
        <taxon>Bacteria</taxon>
        <taxon>Pseudomonadati</taxon>
        <taxon>Bacteroidota</taxon>
        <taxon>Cytophagia</taxon>
        <taxon>Cytophagales</taxon>
        <taxon>Cytophagaceae</taxon>
        <taxon>Siphonobacter</taxon>
    </lineage>
</organism>
<keyword evidence="7" id="KW-0460">Magnesium</keyword>
<dbReference type="EC" id="6.3.2.13" evidence="7"/>
<keyword evidence="4 7" id="KW-0573">Peptidoglycan synthesis</keyword>
<dbReference type="AlphaFoldDB" id="A0A2S7ILZ3"/>
<comment type="caution">
    <text evidence="7">Lacks conserved residue(s) required for the propagation of feature annotation.</text>
</comment>
<dbReference type="InterPro" id="IPR005761">
    <property type="entry name" value="UDP-N-AcMur-Glu-dNH2Pim_ligase"/>
</dbReference>
<protein>
    <recommendedName>
        <fullName evidence="7">UDP-N-acetylmuramoyl-L-alanyl-D-glutamate--2,6-diaminopimelate ligase</fullName>
        <ecNumber evidence="7">6.3.2.13</ecNumber>
    </recommendedName>
    <alternativeName>
        <fullName evidence="7">Meso-A2pm-adding enzyme</fullName>
    </alternativeName>
    <alternativeName>
        <fullName evidence="7">Meso-diaminopimelate-adding enzyme</fullName>
    </alternativeName>
    <alternativeName>
        <fullName evidence="7">UDP-MurNAc-L-Ala-D-Glu:meso-diaminopimelate ligase</fullName>
    </alternativeName>
    <alternativeName>
        <fullName evidence="7">UDP-MurNAc-tripeptide synthetase</fullName>
    </alternativeName>
    <alternativeName>
        <fullName evidence="7">UDP-N-acetylmuramyl-tripeptide synthetase</fullName>
    </alternativeName>
</protein>
<feature type="binding site" evidence="7">
    <location>
        <position position="378"/>
    </location>
    <ligand>
        <name>meso-2,6-diaminopimelate</name>
        <dbReference type="ChEBI" id="CHEBI:57791"/>
    </ligand>
</feature>
<evidence type="ECO:0000256" key="4">
    <source>
        <dbReference type="ARBA" id="ARBA00022984"/>
    </source>
</evidence>
<dbReference type="Gene3D" id="3.40.1390.10">
    <property type="entry name" value="MurE/MurF, N-terminal domain"/>
    <property type="match status" value="1"/>
</dbReference>
<dbReference type="UniPathway" id="UPA00219"/>
<feature type="binding site" evidence="7">
    <location>
        <position position="186"/>
    </location>
    <ligand>
        <name>UDP-N-acetyl-alpha-D-muramoyl-L-alanyl-D-glutamate</name>
        <dbReference type="ChEBI" id="CHEBI:83900"/>
    </ligand>
</feature>
<dbReference type="SUPFAM" id="SSF63418">
    <property type="entry name" value="MurE/MurF N-terminal domain"/>
    <property type="match status" value="1"/>
</dbReference>
<keyword evidence="7" id="KW-0067">ATP-binding</keyword>
<comment type="PTM">
    <text evidence="7">Carboxylation is probably crucial for Mg(2+) binding and, consequently, for the gamma-phosphate positioning of ATP.</text>
</comment>
<dbReference type="GO" id="GO:0051301">
    <property type="term" value="P:cell division"/>
    <property type="evidence" value="ECO:0007669"/>
    <property type="project" value="UniProtKB-KW"/>
</dbReference>
<keyword evidence="7" id="KW-0547">Nucleotide-binding</keyword>
<evidence type="ECO:0000256" key="1">
    <source>
        <dbReference type="ARBA" id="ARBA00005898"/>
    </source>
</evidence>
<comment type="catalytic activity">
    <reaction evidence="7">
        <text>UDP-N-acetyl-alpha-D-muramoyl-L-alanyl-D-glutamate + meso-2,6-diaminopimelate + ATP = UDP-N-acetyl-alpha-D-muramoyl-L-alanyl-gamma-D-glutamyl-meso-2,6-diaminopimelate + ADP + phosphate + H(+)</text>
        <dbReference type="Rhea" id="RHEA:23676"/>
        <dbReference type="ChEBI" id="CHEBI:15378"/>
        <dbReference type="ChEBI" id="CHEBI:30616"/>
        <dbReference type="ChEBI" id="CHEBI:43474"/>
        <dbReference type="ChEBI" id="CHEBI:57791"/>
        <dbReference type="ChEBI" id="CHEBI:83900"/>
        <dbReference type="ChEBI" id="CHEBI:83905"/>
        <dbReference type="ChEBI" id="CHEBI:456216"/>
        <dbReference type="EC" id="6.3.2.13"/>
    </reaction>
</comment>
<dbReference type="GO" id="GO:0005524">
    <property type="term" value="F:ATP binding"/>
    <property type="evidence" value="ECO:0007669"/>
    <property type="project" value="UniProtKB-UniRule"/>
</dbReference>
<evidence type="ECO:0000256" key="7">
    <source>
        <dbReference type="HAMAP-Rule" id="MF_00208"/>
    </source>
</evidence>
<feature type="binding site" evidence="7">
    <location>
        <position position="180"/>
    </location>
    <ligand>
        <name>UDP-N-acetyl-alpha-D-muramoyl-L-alanyl-D-glutamate</name>
        <dbReference type="ChEBI" id="CHEBI:83900"/>
    </ligand>
</feature>
<dbReference type="HAMAP" id="MF_00208">
    <property type="entry name" value="MurE"/>
    <property type="match status" value="1"/>
</dbReference>
<keyword evidence="7 12" id="KW-0436">Ligase</keyword>
<evidence type="ECO:0000256" key="5">
    <source>
        <dbReference type="ARBA" id="ARBA00023306"/>
    </source>
</evidence>
<dbReference type="EMBL" id="PTRA01000001">
    <property type="protein sequence ID" value="PQA58666.1"/>
    <property type="molecule type" value="Genomic_DNA"/>
</dbReference>
<feature type="domain" description="Mur ligase central" evidence="11">
    <location>
        <begin position="109"/>
        <end position="304"/>
    </location>
</feature>
<evidence type="ECO:0000259" key="9">
    <source>
        <dbReference type="Pfam" id="PF01225"/>
    </source>
</evidence>